<evidence type="ECO:0000313" key="4">
    <source>
        <dbReference type="EMBL" id="GAA4826272.1"/>
    </source>
</evidence>
<gene>
    <name evidence="4" type="ORF">GCM10023220_70300</name>
</gene>
<reference evidence="5" key="1">
    <citation type="journal article" date="2019" name="Int. J. Syst. Evol. Microbiol.">
        <title>The Global Catalogue of Microorganisms (GCM) 10K type strain sequencing project: providing services to taxonomists for standard genome sequencing and annotation.</title>
        <authorList>
            <consortium name="The Broad Institute Genomics Platform"/>
            <consortium name="The Broad Institute Genome Sequencing Center for Infectious Disease"/>
            <person name="Wu L."/>
            <person name="Ma J."/>
        </authorList>
    </citation>
    <scope>NUCLEOTIDE SEQUENCE [LARGE SCALE GENOMIC DNA]</scope>
    <source>
        <strain evidence="5">JCM 18081</strain>
    </source>
</reference>
<dbReference type="InterPro" id="IPR055170">
    <property type="entry name" value="GFO_IDH_MocA-like_dom"/>
</dbReference>
<evidence type="ECO:0000259" key="3">
    <source>
        <dbReference type="Pfam" id="PF22725"/>
    </source>
</evidence>
<comment type="caution">
    <text evidence="4">The sequence shown here is derived from an EMBL/GenBank/DDBJ whole genome shotgun (WGS) entry which is preliminary data.</text>
</comment>
<evidence type="ECO:0000256" key="1">
    <source>
        <dbReference type="ARBA" id="ARBA00023002"/>
    </source>
</evidence>
<dbReference type="EMBL" id="BAABIG010000100">
    <property type="protein sequence ID" value="GAA4826272.1"/>
    <property type="molecule type" value="Genomic_DNA"/>
</dbReference>
<dbReference type="PANTHER" id="PTHR43818:SF11">
    <property type="entry name" value="BCDNA.GH03377"/>
    <property type="match status" value="1"/>
</dbReference>
<feature type="domain" description="Gfo/Idh/MocA-like oxidoreductase N-terminal" evidence="2">
    <location>
        <begin position="15"/>
        <end position="134"/>
    </location>
</feature>
<proteinExistence type="predicted"/>
<sequence>MNAAGGPAGAAPECRWAIAGCGWVARDHFLPGLLATAAGGGAAPRLVAVTDTDPAAAVRLALRAPGSRTAGDLTSLLAVHQPDAVYVATPNHAHRAAAATAAAAGAAVLCEKPLAADLPDAERLVAACDRAGILAATAYDQRFHPAHRTARDLVAAGELGTVTAVRITYGCWLPPTWSPDGGRYDNWRADPARAGGGAALDLAPHALDLVGVLLAGDDVVELSALVQHRVHAYRVDDGAVLSGRTGAGVLVGLHVAYNTPDALPRRRLEIAGTLGQLTAVDTLGQDAGGRLWLTGAHPAHRVAVPFDTDVSPFARQVAEFSAAAVAVREGSPPRRAWPWPLRRDLALHRLLLEALSRTHRASAPGAWPRPVPSFVEEGRR</sequence>
<dbReference type="InterPro" id="IPR050463">
    <property type="entry name" value="Gfo/Idh/MocA_oxidrdct_glycsds"/>
</dbReference>
<evidence type="ECO:0000259" key="2">
    <source>
        <dbReference type="Pfam" id="PF01408"/>
    </source>
</evidence>
<dbReference type="InterPro" id="IPR036291">
    <property type="entry name" value="NAD(P)-bd_dom_sf"/>
</dbReference>
<name>A0ABP9D2Q5_9ACTN</name>
<dbReference type="Pfam" id="PF01408">
    <property type="entry name" value="GFO_IDH_MocA"/>
    <property type="match status" value="1"/>
</dbReference>
<keyword evidence="1" id="KW-0560">Oxidoreductase</keyword>
<dbReference type="Gene3D" id="3.40.50.720">
    <property type="entry name" value="NAD(P)-binding Rossmann-like Domain"/>
    <property type="match status" value="1"/>
</dbReference>
<evidence type="ECO:0008006" key="6">
    <source>
        <dbReference type="Google" id="ProtNLM"/>
    </source>
</evidence>
<dbReference type="RefSeq" id="WP_345624781.1">
    <property type="nucleotide sequence ID" value="NZ_BAABIG010000100.1"/>
</dbReference>
<dbReference type="SUPFAM" id="SSF55347">
    <property type="entry name" value="Glyceraldehyde-3-phosphate dehydrogenase-like, C-terminal domain"/>
    <property type="match status" value="1"/>
</dbReference>
<dbReference type="PANTHER" id="PTHR43818">
    <property type="entry name" value="BCDNA.GH03377"/>
    <property type="match status" value="1"/>
</dbReference>
<feature type="domain" description="GFO/IDH/MocA-like oxidoreductase" evidence="3">
    <location>
        <begin position="147"/>
        <end position="277"/>
    </location>
</feature>
<dbReference type="SUPFAM" id="SSF51735">
    <property type="entry name" value="NAD(P)-binding Rossmann-fold domains"/>
    <property type="match status" value="1"/>
</dbReference>
<evidence type="ECO:0000313" key="5">
    <source>
        <dbReference type="Proteomes" id="UP001501265"/>
    </source>
</evidence>
<dbReference type="Proteomes" id="UP001501265">
    <property type="component" value="Unassembled WGS sequence"/>
</dbReference>
<keyword evidence="5" id="KW-1185">Reference proteome</keyword>
<dbReference type="Gene3D" id="3.30.360.10">
    <property type="entry name" value="Dihydrodipicolinate Reductase, domain 2"/>
    <property type="match status" value="1"/>
</dbReference>
<protein>
    <recommendedName>
        <fullName evidence="6">Oxidoreductase</fullName>
    </recommendedName>
</protein>
<dbReference type="Pfam" id="PF22725">
    <property type="entry name" value="GFO_IDH_MocA_C3"/>
    <property type="match status" value="1"/>
</dbReference>
<organism evidence="4 5">
    <name type="scientific">Streptomyces ziwulingensis</name>
    <dbReference type="NCBI Taxonomy" id="1045501"/>
    <lineage>
        <taxon>Bacteria</taxon>
        <taxon>Bacillati</taxon>
        <taxon>Actinomycetota</taxon>
        <taxon>Actinomycetes</taxon>
        <taxon>Kitasatosporales</taxon>
        <taxon>Streptomycetaceae</taxon>
        <taxon>Streptomyces</taxon>
    </lineage>
</organism>
<accession>A0ABP9D2Q5</accession>
<dbReference type="InterPro" id="IPR000683">
    <property type="entry name" value="Gfo/Idh/MocA-like_OxRdtase_N"/>
</dbReference>